<dbReference type="RefSeq" id="WP_140036290.1">
    <property type="nucleotide sequence ID" value="NZ_CP041040.1"/>
</dbReference>
<dbReference type="InterPro" id="IPR010982">
    <property type="entry name" value="Lambda_DNA-bd_dom_sf"/>
</dbReference>
<gene>
    <name evidence="3" type="ORF">FIV50_03920</name>
</gene>
<dbReference type="Pfam" id="PF07883">
    <property type="entry name" value="Cupin_2"/>
    <property type="match status" value="1"/>
</dbReference>
<dbReference type="GO" id="GO:0005829">
    <property type="term" value="C:cytosol"/>
    <property type="evidence" value="ECO:0007669"/>
    <property type="project" value="TreeGrafter"/>
</dbReference>
<dbReference type="InterPro" id="IPR011051">
    <property type="entry name" value="RmlC_Cupin_sf"/>
</dbReference>
<dbReference type="InterPro" id="IPR001387">
    <property type="entry name" value="Cro/C1-type_HTH"/>
</dbReference>
<dbReference type="Gene3D" id="1.10.260.40">
    <property type="entry name" value="lambda repressor-like DNA-binding domains"/>
    <property type="match status" value="1"/>
</dbReference>
<proteinExistence type="predicted"/>
<accession>A0A4Y5YMG3</accession>
<sequence>MPDGTLALIGPRLKGWREKRSMTLAELSRVTGISSSTLSRLEAGKRAPNLELVIPVARALRLELDDLVPRSAPDPRVARKTKRAGEVWYESLSPEMSPVQTYKVTLPANPAGVVVTPQPQVHDGQEWLYVLSGRLRLVLGEQDVVLGPGEAADFDTRIPHWLGVAGAGPTEFLSIFSKDGKRIHLRARTAGSSV</sequence>
<reference evidence="3 4" key="1">
    <citation type="submission" date="2019-06" db="EMBL/GenBank/DDBJ databases">
        <title>Complete genome of Microbacterium foliorum M2.</title>
        <authorList>
            <person name="Cao G."/>
        </authorList>
    </citation>
    <scope>NUCLEOTIDE SEQUENCE [LARGE SCALE GENOMIC DNA]</scope>
    <source>
        <strain evidence="3 4">M2</strain>
    </source>
</reference>
<dbReference type="OrthoDB" id="513181at2"/>
<dbReference type="GO" id="GO:0003677">
    <property type="term" value="F:DNA binding"/>
    <property type="evidence" value="ECO:0007669"/>
    <property type="project" value="UniProtKB-KW"/>
</dbReference>
<dbReference type="EMBL" id="CP041040">
    <property type="protein sequence ID" value="QDE34010.1"/>
    <property type="molecule type" value="Genomic_DNA"/>
</dbReference>
<dbReference type="Proteomes" id="UP000316125">
    <property type="component" value="Chromosome"/>
</dbReference>
<dbReference type="GO" id="GO:0003700">
    <property type="term" value="F:DNA-binding transcription factor activity"/>
    <property type="evidence" value="ECO:0007669"/>
    <property type="project" value="TreeGrafter"/>
</dbReference>
<dbReference type="AlphaFoldDB" id="A0A4Y5YMG3"/>
<dbReference type="CDD" id="cd02209">
    <property type="entry name" value="cupin_XRE_C"/>
    <property type="match status" value="1"/>
</dbReference>
<dbReference type="SUPFAM" id="SSF51182">
    <property type="entry name" value="RmlC-like cupins"/>
    <property type="match status" value="1"/>
</dbReference>
<evidence type="ECO:0000313" key="3">
    <source>
        <dbReference type="EMBL" id="QDE34010.1"/>
    </source>
</evidence>
<dbReference type="SMART" id="SM00530">
    <property type="entry name" value="HTH_XRE"/>
    <property type="match status" value="1"/>
</dbReference>
<dbReference type="Pfam" id="PF01381">
    <property type="entry name" value="HTH_3"/>
    <property type="match status" value="1"/>
</dbReference>
<evidence type="ECO:0000256" key="1">
    <source>
        <dbReference type="ARBA" id="ARBA00023125"/>
    </source>
</evidence>
<keyword evidence="1" id="KW-0238">DNA-binding</keyword>
<dbReference type="Gene3D" id="2.60.120.10">
    <property type="entry name" value="Jelly Rolls"/>
    <property type="match status" value="1"/>
</dbReference>
<dbReference type="PROSITE" id="PS50943">
    <property type="entry name" value="HTH_CROC1"/>
    <property type="match status" value="1"/>
</dbReference>
<dbReference type="InterPro" id="IPR014710">
    <property type="entry name" value="RmlC-like_jellyroll"/>
</dbReference>
<dbReference type="InterPro" id="IPR050807">
    <property type="entry name" value="TransReg_Diox_bact_type"/>
</dbReference>
<dbReference type="PANTHER" id="PTHR46797:SF1">
    <property type="entry name" value="METHYLPHOSPHONATE SYNTHASE"/>
    <property type="match status" value="1"/>
</dbReference>
<name>A0A4Y5YMG3_9MICO</name>
<evidence type="ECO:0000313" key="4">
    <source>
        <dbReference type="Proteomes" id="UP000316125"/>
    </source>
</evidence>
<dbReference type="CDD" id="cd00093">
    <property type="entry name" value="HTH_XRE"/>
    <property type="match status" value="1"/>
</dbReference>
<dbReference type="InterPro" id="IPR013096">
    <property type="entry name" value="Cupin_2"/>
</dbReference>
<evidence type="ECO:0000259" key="2">
    <source>
        <dbReference type="PROSITE" id="PS50943"/>
    </source>
</evidence>
<feature type="domain" description="HTH cro/C1-type" evidence="2">
    <location>
        <begin position="13"/>
        <end position="67"/>
    </location>
</feature>
<organism evidence="3 4">
    <name type="scientific">Microbacterium foliorum</name>
    <dbReference type="NCBI Taxonomy" id="104336"/>
    <lineage>
        <taxon>Bacteria</taxon>
        <taxon>Bacillati</taxon>
        <taxon>Actinomycetota</taxon>
        <taxon>Actinomycetes</taxon>
        <taxon>Micrococcales</taxon>
        <taxon>Microbacteriaceae</taxon>
        <taxon>Microbacterium</taxon>
    </lineage>
</organism>
<protein>
    <submittedName>
        <fullName evidence="3">Helix-turn-helix transcriptional regulator</fullName>
    </submittedName>
</protein>
<dbReference type="PANTHER" id="PTHR46797">
    <property type="entry name" value="HTH-TYPE TRANSCRIPTIONAL REGULATOR"/>
    <property type="match status" value="1"/>
</dbReference>
<dbReference type="SUPFAM" id="SSF47413">
    <property type="entry name" value="lambda repressor-like DNA-binding domains"/>
    <property type="match status" value="1"/>
</dbReference>